<evidence type="ECO:0000259" key="3">
    <source>
        <dbReference type="Pfam" id="PF13505"/>
    </source>
</evidence>
<sequence>MKHLFIMLTAFLISATSYAQFQISVNSGYSLGSAEMKLGETINVDETENDYGSYGEGFNFQLRGTYFFNDSFGVDIGLGYLHGTDQTASKVSLPNNETDAIARARAFGASASVVYKFTNNIYGRFGALIKVGGKTEAVVYQKSVFSQEEADAFGVPLGSYSETNYKEDFHGQFPLGFAAALGYKYELNSNFSIFVEAEYYGISLKRKDSEISQFNTDIVLPDGNVAVSGFYTLDNLPAGYVKKTTYVDNLSNTNTDPSKKLAQKVPYSSFGINFGITYHFKCSAKKNNSMTTEDL</sequence>
<name>A0ABW5ZNF1_9FLAO</name>
<feature type="signal peptide" evidence="2">
    <location>
        <begin position="1"/>
        <end position="19"/>
    </location>
</feature>
<comment type="caution">
    <text evidence="4">The sequence shown here is derived from an EMBL/GenBank/DDBJ whole genome shotgun (WGS) entry which is preliminary data.</text>
</comment>
<dbReference type="Gene3D" id="2.40.160.20">
    <property type="match status" value="1"/>
</dbReference>
<evidence type="ECO:0000256" key="1">
    <source>
        <dbReference type="ARBA" id="ARBA00022729"/>
    </source>
</evidence>
<dbReference type="EMBL" id="JBHUOS010000001">
    <property type="protein sequence ID" value="MFD2914097.1"/>
    <property type="molecule type" value="Genomic_DNA"/>
</dbReference>
<gene>
    <name evidence="4" type="ORF">ACFS29_00470</name>
</gene>
<reference evidence="5" key="1">
    <citation type="journal article" date="2019" name="Int. J. Syst. Evol. Microbiol.">
        <title>The Global Catalogue of Microorganisms (GCM) 10K type strain sequencing project: providing services to taxonomists for standard genome sequencing and annotation.</title>
        <authorList>
            <consortium name="The Broad Institute Genomics Platform"/>
            <consortium name="The Broad Institute Genome Sequencing Center for Infectious Disease"/>
            <person name="Wu L."/>
            <person name="Ma J."/>
        </authorList>
    </citation>
    <scope>NUCLEOTIDE SEQUENCE [LARGE SCALE GENOMIC DNA]</scope>
    <source>
        <strain evidence="5">KCTC 32514</strain>
    </source>
</reference>
<keyword evidence="5" id="KW-1185">Reference proteome</keyword>
<dbReference type="RefSeq" id="WP_194507187.1">
    <property type="nucleotide sequence ID" value="NZ_JADILU010000002.1"/>
</dbReference>
<dbReference type="InterPro" id="IPR011250">
    <property type="entry name" value="OMP/PagP_B-barrel"/>
</dbReference>
<accession>A0ABW5ZNF1</accession>
<dbReference type="SUPFAM" id="SSF56925">
    <property type="entry name" value="OMPA-like"/>
    <property type="match status" value="1"/>
</dbReference>
<evidence type="ECO:0000313" key="4">
    <source>
        <dbReference type="EMBL" id="MFD2914097.1"/>
    </source>
</evidence>
<keyword evidence="1 2" id="KW-0732">Signal</keyword>
<evidence type="ECO:0000256" key="2">
    <source>
        <dbReference type="SAM" id="SignalP"/>
    </source>
</evidence>
<evidence type="ECO:0000313" key="5">
    <source>
        <dbReference type="Proteomes" id="UP001597548"/>
    </source>
</evidence>
<dbReference type="Pfam" id="PF13505">
    <property type="entry name" value="OMP_b-brl"/>
    <property type="match status" value="1"/>
</dbReference>
<feature type="chain" id="PRO_5047266831" evidence="2">
    <location>
        <begin position="20"/>
        <end position="295"/>
    </location>
</feature>
<proteinExistence type="predicted"/>
<organism evidence="4 5">
    <name type="scientific">Psychroserpens luteus</name>
    <dbReference type="NCBI Taxonomy" id="1434066"/>
    <lineage>
        <taxon>Bacteria</taxon>
        <taxon>Pseudomonadati</taxon>
        <taxon>Bacteroidota</taxon>
        <taxon>Flavobacteriia</taxon>
        <taxon>Flavobacteriales</taxon>
        <taxon>Flavobacteriaceae</taxon>
        <taxon>Psychroserpens</taxon>
    </lineage>
</organism>
<dbReference type="Proteomes" id="UP001597548">
    <property type="component" value="Unassembled WGS sequence"/>
</dbReference>
<protein>
    <submittedName>
        <fullName evidence="4">Outer membrane beta-barrel protein</fullName>
    </submittedName>
</protein>
<feature type="domain" description="Outer membrane protein beta-barrel" evidence="3">
    <location>
        <begin position="13"/>
        <end position="210"/>
    </location>
</feature>
<dbReference type="InterPro" id="IPR027385">
    <property type="entry name" value="Beta-barrel_OMP"/>
</dbReference>